<dbReference type="SUPFAM" id="SSF52833">
    <property type="entry name" value="Thioredoxin-like"/>
    <property type="match status" value="1"/>
</dbReference>
<name>A0A2P8HPQ1_CHINA</name>
<feature type="domain" description="Thioredoxin" evidence="2">
    <location>
        <begin position="29"/>
        <end position="170"/>
    </location>
</feature>
<accession>A0A2P8HPQ1</accession>
<protein>
    <submittedName>
        <fullName evidence="3">Uncharacterized protein (TIGR03435 family)</fullName>
    </submittedName>
</protein>
<dbReference type="GO" id="GO:0016491">
    <property type="term" value="F:oxidoreductase activity"/>
    <property type="evidence" value="ECO:0007669"/>
    <property type="project" value="InterPro"/>
</dbReference>
<evidence type="ECO:0000256" key="1">
    <source>
        <dbReference type="SAM" id="SignalP"/>
    </source>
</evidence>
<feature type="chain" id="PRO_5015202567" evidence="1">
    <location>
        <begin position="20"/>
        <end position="438"/>
    </location>
</feature>
<dbReference type="RefSeq" id="WP_106528606.1">
    <property type="nucleotide sequence ID" value="NZ_PYAW01000002.1"/>
</dbReference>
<comment type="caution">
    <text evidence="3">The sequence shown here is derived from an EMBL/GenBank/DDBJ whole genome shotgun (WGS) entry which is preliminary data.</text>
</comment>
<dbReference type="Pfam" id="PF12543">
    <property type="entry name" value="DUF3738"/>
    <property type="match status" value="1"/>
</dbReference>
<dbReference type="PANTHER" id="PTHR42852">
    <property type="entry name" value="THIOL:DISULFIDE INTERCHANGE PROTEIN DSBE"/>
    <property type="match status" value="1"/>
</dbReference>
<dbReference type="InterPro" id="IPR036249">
    <property type="entry name" value="Thioredoxin-like_sf"/>
</dbReference>
<dbReference type="PANTHER" id="PTHR42852:SF13">
    <property type="entry name" value="PROTEIN DIPZ"/>
    <property type="match status" value="1"/>
</dbReference>
<sequence>MKKLIFSVWGIIFAINVCAQANINNMGYPEIGRKCPDFTFKDVGNYSKKQVSLNDFKGKWIILDLWDKTCGGCIKSFPHVNALQKEFGDQIQYILVGKEDPENEIRKVYTKFQKGLNLQLAYTFDSTMFNRFDVGRVPYVLVIDPKGIVRGITIKLEASDIATFLAGRQPILINAYRNNEELPSYDSQSPFLVHGNGGNDTSFLYRSLLAIWHPTDPSSPLSELDYLENGRIQPVGEDLISLYMLAYVGRTAIRFNDSLYGKFFDDPILEVSDSSMFQSPDHQTEKLYSYSLSVPISKASRNYLMEVMQRDLKNYFGFDANIETRMMPYWKLVATKEAKLKLKTKGQSLWPEGRVDTGFVAKNFPMRTFLHQLSGLDLPVIDETGIEGNIDISMNCILTDFNEIRKGLRANGMDLIKGTKKMNVLVIRDPKVNRIVSN</sequence>
<gene>
    <name evidence="3" type="ORF">CLV51_1021074</name>
</gene>
<dbReference type="InterPro" id="IPR013766">
    <property type="entry name" value="Thioredoxin_domain"/>
</dbReference>
<dbReference type="OrthoDB" id="793244at2"/>
<organism evidence="3 4">
    <name type="scientific">Chitinophaga niastensis</name>
    <dbReference type="NCBI Taxonomy" id="536980"/>
    <lineage>
        <taxon>Bacteria</taxon>
        <taxon>Pseudomonadati</taxon>
        <taxon>Bacteroidota</taxon>
        <taxon>Chitinophagia</taxon>
        <taxon>Chitinophagales</taxon>
        <taxon>Chitinophagaceae</taxon>
        <taxon>Chitinophaga</taxon>
    </lineage>
</organism>
<dbReference type="EMBL" id="PYAW01000002">
    <property type="protein sequence ID" value="PSL48210.1"/>
    <property type="molecule type" value="Genomic_DNA"/>
</dbReference>
<dbReference type="Gene3D" id="3.40.30.10">
    <property type="entry name" value="Glutaredoxin"/>
    <property type="match status" value="1"/>
</dbReference>
<keyword evidence="1" id="KW-0732">Signal</keyword>
<reference evidence="3 4" key="1">
    <citation type="submission" date="2018-03" db="EMBL/GenBank/DDBJ databases">
        <title>Genomic Encyclopedia of Archaeal and Bacterial Type Strains, Phase II (KMG-II): from individual species to whole genera.</title>
        <authorList>
            <person name="Goeker M."/>
        </authorList>
    </citation>
    <scope>NUCLEOTIDE SEQUENCE [LARGE SCALE GENOMIC DNA]</scope>
    <source>
        <strain evidence="3 4">DSM 24859</strain>
    </source>
</reference>
<dbReference type="InterPro" id="IPR050553">
    <property type="entry name" value="Thioredoxin_ResA/DsbE_sf"/>
</dbReference>
<dbReference type="Pfam" id="PF00578">
    <property type="entry name" value="AhpC-TSA"/>
    <property type="match status" value="1"/>
</dbReference>
<evidence type="ECO:0000313" key="3">
    <source>
        <dbReference type="EMBL" id="PSL48210.1"/>
    </source>
</evidence>
<proteinExistence type="predicted"/>
<dbReference type="PROSITE" id="PS51352">
    <property type="entry name" value="THIOREDOXIN_2"/>
    <property type="match status" value="1"/>
</dbReference>
<dbReference type="Proteomes" id="UP000240971">
    <property type="component" value="Unassembled WGS sequence"/>
</dbReference>
<dbReference type="InterPro" id="IPR000866">
    <property type="entry name" value="AhpC/TSA"/>
</dbReference>
<evidence type="ECO:0000313" key="4">
    <source>
        <dbReference type="Proteomes" id="UP000240971"/>
    </source>
</evidence>
<dbReference type="GO" id="GO:0016209">
    <property type="term" value="F:antioxidant activity"/>
    <property type="evidence" value="ECO:0007669"/>
    <property type="project" value="InterPro"/>
</dbReference>
<keyword evidence="4" id="KW-1185">Reference proteome</keyword>
<feature type="signal peptide" evidence="1">
    <location>
        <begin position="1"/>
        <end position="19"/>
    </location>
</feature>
<dbReference type="InterPro" id="IPR017801">
    <property type="entry name" value="DUF3738"/>
</dbReference>
<dbReference type="AlphaFoldDB" id="A0A2P8HPQ1"/>
<evidence type="ECO:0000259" key="2">
    <source>
        <dbReference type="PROSITE" id="PS51352"/>
    </source>
</evidence>
<dbReference type="CDD" id="cd02966">
    <property type="entry name" value="TlpA_like_family"/>
    <property type="match status" value="1"/>
</dbReference>